<proteinExistence type="inferred from homology"/>
<dbReference type="EMBL" id="JBHSMC010000001">
    <property type="protein sequence ID" value="MFC5463147.1"/>
    <property type="molecule type" value="Genomic_DNA"/>
</dbReference>
<dbReference type="SMART" id="SM00382">
    <property type="entry name" value="AAA"/>
    <property type="match status" value="1"/>
</dbReference>
<reference evidence="6" key="1">
    <citation type="journal article" date="2019" name="Int. J. Syst. Evol. Microbiol.">
        <title>The Global Catalogue of Microorganisms (GCM) 10K type strain sequencing project: providing services to taxonomists for standard genome sequencing and annotation.</title>
        <authorList>
            <consortium name="The Broad Institute Genomics Platform"/>
            <consortium name="The Broad Institute Genome Sequencing Center for Infectious Disease"/>
            <person name="Wu L."/>
            <person name="Ma J."/>
        </authorList>
    </citation>
    <scope>NUCLEOTIDE SEQUENCE [LARGE SCALE GENOMIC DNA]</scope>
    <source>
        <strain evidence="6">CGMCC 1.12237</strain>
    </source>
</reference>
<dbReference type="Pfam" id="PF00437">
    <property type="entry name" value="T2SSE"/>
    <property type="match status" value="1"/>
</dbReference>
<dbReference type="NCBIfam" id="NF041000">
    <property type="entry name" value="ATPase_ComGA"/>
    <property type="match status" value="1"/>
</dbReference>
<gene>
    <name evidence="5" type="primary">comGA</name>
    <name evidence="5" type="ORF">ACFPM4_00120</name>
</gene>
<accession>A0ABW0LE54</accession>
<dbReference type="RefSeq" id="WP_382346331.1">
    <property type="nucleotide sequence ID" value="NZ_JBHSMC010000001.1"/>
</dbReference>
<evidence type="ECO:0000256" key="2">
    <source>
        <dbReference type="ARBA" id="ARBA00022741"/>
    </source>
</evidence>
<evidence type="ECO:0000256" key="1">
    <source>
        <dbReference type="ARBA" id="ARBA00006611"/>
    </source>
</evidence>
<dbReference type="PANTHER" id="PTHR30258:SF2">
    <property type="entry name" value="COMG OPERON PROTEIN 1"/>
    <property type="match status" value="1"/>
</dbReference>
<comment type="similarity">
    <text evidence="1">Belongs to the GSP E family.</text>
</comment>
<sequence length="364" mass="40566">MITEVLVEQILKNAFDDSATDIHLIPYTHGYVVQYRIQGRLFSVKKISLERGDRLISHLKFLAAMDISEKRKPQSGSLETNVSGKRIALRISTLPTAQLKESIVIRILPQKQTLSYDKLSLFPSQSNLLTTFMGQAHGMLVFSGPTGSGKTTMMYALAEYSASTLNRHVVTLEDPVERQTENLLQVQVNEKAGITYSNGLRAILRHDPDVILIGEIRDAETARVAIRAAMTGHLVLSSIHARSAEGVLYRLLELGIQPQEMEQTLLAITAQRLVTINCAYCGYACSKYCLKMRQARTGIFEILYGDSLKESIALTQGKGGISNYAKLQDLIRKGIALGYISAEEYGRWIVEEKNDLKRTGYISH</sequence>
<dbReference type="InterPro" id="IPR027417">
    <property type="entry name" value="P-loop_NTPase"/>
</dbReference>
<evidence type="ECO:0000256" key="3">
    <source>
        <dbReference type="ARBA" id="ARBA00022840"/>
    </source>
</evidence>
<dbReference type="InterPro" id="IPR003593">
    <property type="entry name" value="AAA+_ATPase"/>
</dbReference>
<organism evidence="5 6">
    <name type="scientific">Lederbergia graminis</name>
    <dbReference type="NCBI Taxonomy" id="735518"/>
    <lineage>
        <taxon>Bacteria</taxon>
        <taxon>Bacillati</taxon>
        <taxon>Bacillota</taxon>
        <taxon>Bacilli</taxon>
        <taxon>Bacillales</taxon>
        <taxon>Bacillaceae</taxon>
        <taxon>Lederbergia</taxon>
    </lineage>
</organism>
<keyword evidence="2" id="KW-0547">Nucleotide-binding</keyword>
<dbReference type="CDD" id="cd01129">
    <property type="entry name" value="PulE-GspE-like"/>
    <property type="match status" value="1"/>
</dbReference>
<keyword evidence="3" id="KW-0067">ATP-binding</keyword>
<feature type="domain" description="Bacterial type II secretion system protein E" evidence="4">
    <location>
        <begin position="204"/>
        <end position="218"/>
    </location>
</feature>
<dbReference type="InterPro" id="IPR001482">
    <property type="entry name" value="T2SS/T4SS_dom"/>
</dbReference>
<name>A0ABW0LE54_9BACI</name>
<keyword evidence="6" id="KW-1185">Reference proteome</keyword>
<dbReference type="PANTHER" id="PTHR30258">
    <property type="entry name" value="TYPE II SECRETION SYSTEM PROTEIN GSPE-RELATED"/>
    <property type="match status" value="1"/>
</dbReference>
<protein>
    <submittedName>
        <fullName evidence="5">Competence type IV pilus ATPase ComGA</fullName>
    </submittedName>
</protein>
<dbReference type="SUPFAM" id="SSF52540">
    <property type="entry name" value="P-loop containing nucleoside triphosphate hydrolases"/>
    <property type="match status" value="1"/>
</dbReference>
<evidence type="ECO:0000259" key="4">
    <source>
        <dbReference type="PROSITE" id="PS00662"/>
    </source>
</evidence>
<dbReference type="Gene3D" id="3.30.450.90">
    <property type="match status" value="1"/>
</dbReference>
<dbReference type="InterPro" id="IPR047667">
    <property type="entry name" value="ATPase_ComGA"/>
</dbReference>
<comment type="caution">
    <text evidence="5">The sequence shown here is derived from an EMBL/GenBank/DDBJ whole genome shotgun (WGS) entry which is preliminary data.</text>
</comment>
<evidence type="ECO:0000313" key="5">
    <source>
        <dbReference type="EMBL" id="MFC5463147.1"/>
    </source>
</evidence>
<evidence type="ECO:0000313" key="6">
    <source>
        <dbReference type="Proteomes" id="UP001596147"/>
    </source>
</evidence>
<dbReference type="Gene3D" id="3.40.50.300">
    <property type="entry name" value="P-loop containing nucleotide triphosphate hydrolases"/>
    <property type="match status" value="1"/>
</dbReference>
<dbReference type="Proteomes" id="UP001596147">
    <property type="component" value="Unassembled WGS sequence"/>
</dbReference>
<dbReference type="PROSITE" id="PS00662">
    <property type="entry name" value="T2SP_E"/>
    <property type="match status" value="1"/>
</dbReference>